<feature type="region of interest" description="Disordered" evidence="12">
    <location>
        <begin position="625"/>
        <end position="685"/>
    </location>
</feature>
<keyword evidence="5 11" id="KW-0067">ATP-binding</keyword>
<dbReference type="EMBL" id="ML975306">
    <property type="protein sequence ID" value="KAF1834207.1"/>
    <property type="molecule type" value="Genomic_DNA"/>
</dbReference>
<evidence type="ECO:0000256" key="7">
    <source>
        <dbReference type="ARBA" id="ARBA00023235"/>
    </source>
</evidence>
<dbReference type="Proteomes" id="UP000800040">
    <property type="component" value="Unassembled WGS sequence"/>
</dbReference>
<dbReference type="InterPro" id="IPR014016">
    <property type="entry name" value="UvrD-like_ATP-bd"/>
</dbReference>
<name>A0A6A5KFA8_9PLEO</name>
<feature type="binding site" evidence="11">
    <location>
        <begin position="27"/>
        <end position="34"/>
    </location>
    <ligand>
        <name>ATP</name>
        <dbReference type="ChEBI" id="CHEBI:30616"/>
    </ligand>
</feature>
<dbReference type="GO" id="GO:0043138">
    <property type="term" value="F:3'-5' DNA helicase activity"/>
    <property type="evidence" value="ECO:0007669"/>
    <property type="project" value="UniProtKB-EC"/>
</dbReference>
<feature type="compositionally biased region" description="Polar residues" evidence="12">
    <location>
        <begin position="873"/>
        <end position="900"/>
    </location>
</feature>
<evidence type="ECO:0000256" key="10">
    <source>
        <dbReference type="ARBA" id="ARBA00048988"/>
    </source>
</evidence>
<comment type="catalytic activity">
    <reaction evidence="8">
        <text>Couples ATP hydrolysis with the unwinding of duplex DNA by translocating in the 3'-5' direction.</text>
        <dbReference type="EC" id="5.6.2.4"/>
    </reaction>
</comment>
<evidence type="ECO:0000256" key="4">
    <source>
        <dbReference type="ARBA" id="ARBA00022806"/>
    </source>
</evidence>
<comment type="catalytic activity">
    <reaction evidence="10">
        <text>ATP + H2O = ADP + phosphate + H(+)</text>
        <dbReference type="Rhea" id="RHEA:13065"/>
        <dbReference type="ChEBI" id="CHEBI:15377"/>
        <dbReference type="ChEBI" id="CHEBI:15378"/>
        <dbReference type="ChEBI" id="CHEBI:30616"/>
        <dbReference type="ChEBI" id="CHEBI:43474"/>
        <dbReference type="ChEBI" id="CHEBI:456216"/>
        <dbReference type="EC" id="5.6.2.4"/>
    </reaction>
</comment>
<reference evidence="15" key="1">
    <citation type="submission" date="2020-01" db="EMBL/GenBank/DDBJ databases">
        <authorList>
            <consortium name="DOE Joint Genome Institute"/>
            <person name="Haridas S."/>
            <person name="Albert R."/>
            <person name="Binder M."/>
            <person name="Bloem J."/>
            <person name="Labutti K."/>
            <person name="Salamov A."/>
            <person name="Andreopoulos B."/>
            <person name="Baker S.E."/>
            <person name="Barry K."/>
            <person name="Bills G."/>
            <person name="Bluhm B.H."/>
            <person name="Cannon C."/>
            <person name="Castanera R."/>
            <person name="Culley D.E."/>
            <person name="Daum C."/>
            <person name="Ezra D."/>
            <person name="Gonzalez J.B."/>
            <person name="Henrissat B."/>
            <person name="Kuo A."/>
            <person name="Liang C."/>
            <person name="Lipzen A."/>
            <person name="Lutzoni F."/>
            <person name="Magnuson J."/>
            <person name="Mondo S."/>
            <person name="Nolan M."/>
            <person name="Ohm R."/>
            <person name="Pangilinan J."/>
            <person name="Park H.-J."/>
            <person name="Ramirez L."/>
            <person name="Alfaro M."/>
            <person name="Sun H."/>
            <person name="Tritt A."/>
            <person name="Yoshinaga Y."/>
            <person name="Zwiers L.-H."/>
            <person name="Turgeon B.G."/>
            <person name="Goodwin S.B."/>
            <person name="Spatafora J.W."/>
            <person name="Crous P.W."/>
            <person name="Grigoriev I.V."/>
        </authorList>
    </citation>
    <scope>NUCLEOTIDE SEQUENCE</scope>
    <source>
        <strain evidence="15">P77</strain>
    </source>
</reference>
<feature type="region of interest" description="Disordered" evidence="12">
    <location>
        <begin position="818"/>
        <end position="928"/>
    </location>
</feature>
<accession>A0A6A5KFA8</accession>
<keyword evidence="2 11" id="KW-0547">Nucleotide-binding</keyword>
<dbReference type="PROSITE" id="PS51217">
    <property type="entry name" value="UVRD_HELICASE_CTER"/>
    <property type="match status" value="1"/>
</dbReference>
<dbReference type="InterPro" id="IPR013986">
    <property type="entry name" value="DExx_box_DNA_helicase_dom_sf"/>
</dbReference>
<dbReference type="GO" id="GO:0000725">
    <property type="term" value="P:recombinational repair"/>
    <property type="evidence" value="ECO:0007669"/>
    <property type="project" value="TreeGrafter"/>
</dbReference>
<dbReference type="InterPro" id="IPR014017">
    <property type="entry name" value="DNA_helicase_UvrD-like_C"/>
</dbReference>
<keyword evidence="3 11" id="KW-0378">Hydrolase</keyword>
<feature type="region of interest" description="Disordered" evidence="12">
    <location>
        <begin position="726"/>
        <end position="747"/>
    </location>
</feature>
<feature type="compositionally biased region" description="Basic and acidic residues" evidence="12">
    <location>
        <begin position="729"/>
        <end position="740"/>
    </location>
</feature>
<keyword evidence="4 11" id="KW-0347">Helicase</keyword>
<dbReference type="InterPro" id="IPR027417">
    <property type="entry name" value="P-loop_NTPase"/>
</dbReference>
<dbReference type="PANTHER" id="PTHR11070">
    <property type="entry name" value="UVRD / RECB / PCRA DNA HELICASE FAMILY MEMBER"/>
    <property type="match status" value="1"/>
</dbReference>
<dbReference type="Pfam" id="PF00580">
    <property type="entry name" value="UvrD-helicase"/>
    <property type="match status" value="1"/>
</dbReference>
<feature type="compositionally biased region" description="Polar residues" evidence="12">
    <location>
        <begin position="838"/>
        <end position="850"/>
    </location>
</feature>
<dbReference type="InterPro" id="IPR000212">
    <property type="entry name" value="DNA_helicase_UvrD/REP"/>
</dbReference>
<evidence type="ECO:0000256" key="5">
    <source>
        <dbReference type="ARBA" id="ARBA00022840"/>
    </source>
</evidence>
<feature type="compositionally biased region" description="Basic and acidic residues" evidence="12">
    <location>
        <begin position="654"/>
        <end position="665"/>
    </location>
</feature>
<dbReference type="CDD" id="cd17932">
    <property type="entry name" value="DEXQc_UvrD"/>
    <property type="match status" value="1"/>
</dbReference>
<evidence type="ECO:0000256" key="3">
    <source>
        <dbReference type="ARBA" id="ARBA00022801"/>
    </source>
</evidence>
<dbReference type="Gene3D" id="3.40.50.300">
    <property type="entry name" value="P-loop containing nucleotide triphosphate hydrolases"/>
    <property type="match status" value="2"/>
</dbReference>
<keyword evidence="6" id="KW-0238">DNA-binding</keyword>
<dbReference type="SUPFAM" id="SSF52540">
    <property type="entry name" value="P-loop containing nucleoside triphosphate hydrolases"/>
    <property type="match status" value="1"/>
</dbReference>
<evidence type="ECO:0000256" key="2">
    <source>
        <dbReference type="ARBA" id="ARBA00022741"/>
    </source>
</evidence>
<evidence type="ECO:0000259" key="13">
    <source>
        <dbReference type="PROSITE" id="PS51198"/>
    </source>
</evidence>
<sequence>MDALLEGLNDAQKSAVTSPAGVVQVLAPPGSGKTKTLTARVAYHISHERLQPWNIVVCTFTTKAAREMKERIKEFVGEKLEQKLIMGTFHSVARHFLSRYGQEIGIDKNFGIADTSDSSAILKRIVTRYQYTVEPGHARSRISKLKAKGISADDFRTTAKNVNENEFASVYSSYQEHLKASNLLDFDDLLVRCVDLLRQVPSCVSTIQAVLIDEYQDTNNIQYELMRFLAQRTGRITIVGDPDQSIYGFRSAEIKNLHRMRTDYPESVVINLENNYRSSGYILSSAMAVIEQDESRPQRSLIATHGVGEQPTLRHLVSANIEAMWIVEEIHRTRTLLAGLLSYNDYAILLRSSSLSLQIERALGQAGIPYRMVAGTKFFDRAEIRIILDYLRVISQPEHNCAVARVINVPARKVGDVTVKALLDEAEIKKITLWKLVLDVAQGRRKSESKVSFQAQKGIEQFVNVILTSREKLLPDKGRDCNLPELIGHVLKKISFESHLKQAHKENWQERWANVEELVNQATHMATVVANGEEIADDAVPIVDAIAQQQDTAADILSKFLANVTLSSAADQEGGELDQVTMSTIHAAKGLEWPVVFMPAVYDGSIPHSRADDEGEERHLARILRRPCPSSTDIDAAPTREEMEDGNFSWGTSSDDKFKGSHPRSEGPQQVVKRRKLESSNSCSSGVVPVTNEVTMKAGFTSARELGDVQAMQREAERIRTLASVPDAEPGKAAHAESRKGKGKPAGANTIKVRAIGQEPITSFFKRTGSTVGEEVEPGSQSSLVYHMPLPLYDMSNARPAASRTPRLFQALPVPTHKLQNRPIPYKPQRRASETETADTQYVLLSSSPTKPDAEEASSLSRMNTELKDQRSPVKNSSTSRDSATNFRAASTLHTTSMNRMQRKTLGTRRSMQGWSVKHNQMPKPRPP</sequence>
<evidence type="ECO:0000313" key="16">
    <source>
        <dbReference type="Proteomes" id="UP000800040"/>
    </source>
</evidence>
<evidence type="ECO:0000256" key="8">
    <source>
        <dbReference type="ARBA" id="ARBA00034617"/>
    </source>
</evidence>
<dbReference type="Gene3D" id="1.10.486.10">
    <property type="entry name" value="PCRA, domain 4"/>
    <property type="match status" value="1"/>
</dbReference>
<dbReference type="GO" id="GO:0005524">
    <property type="term" value="F:ATP binding"/>
    <property type="evidence" value="ECO:0007669"/>
    <property type="project" value="UniProtKB-UniRule"/>
</dbReference>
<evidence type="ECO:0000256" key="12">
    <source>
        <dbReference type="SAM" id="MobiDB-lite"/>
    </source>
</evidence>
<dbReference type="Pfam" id="PF13361">
    <property type="entry name" value="UvrD_C"/>
    <property type="match status" value="1"/>
</dbReference>
<keyword evidence="7" id="KW-0413">Isomerase</keyword>
<evidence type="ECO:0000256" key="1">
    <source>
        <dbReference type="ARBA" id="ARBA00009922"/>
    </source>
</evidence>
<protein>
    <recommendedName>
        <fullName evidence="9">DNA 3'-5' helicase</fullName>
        <ecNumber evidence="9">5.6.2.4</ecNumber>
    </recommendedName>
</protein>
<evidence type="ECO:0000256" key="11">
    <source>
        <dbReference type="PROSITE-ProRule" id="PRU00560"/>
    </source>
</evidence>
<dbReference type="EC" id="5.6.2.4" evidence="9"/>
<dbReference type="GO" id="GO:0005634">
    <property type="term" value="C:nucleus"/>
    <property type="evidence" value="ECO:0007669"/>
    <property type="project" value="TreeGrafter"/>
</dbReference>
<keyword evidence="16" id="KW-1185">Reference proteome</keyword>
<organism evidence="15 16">
    <name type="scientific">Decorospora gaudefroyi</name>
    <dbReference type="NCBI Taxonomy" id="184978"/>
    <lineage>
        <taxon>Eukaryota</taxon>
        <taxon>Fungi</taxon>
        <taxon>Dikarya</taxon>
        <taxon>Ascomycota</taxon>
        <taxon>Pezizomycotina</taxon>
        <taxon>Dothideomycetes</taxon>
        <taxon>Pleosporomycetidae</taxon>
        <taxon>Pleosporales</taxon>
        <taxon>Pleosporineae</taxon>
        <taxon>Pleosporaceae</taxon>
        <taxon>Decorospora</taxon>
    </lineage>
</organism>
<comment type="similarity">
    <text evidence="1">Belongs to the helicase family. UvrD subfamily.</text>
</comment>
<feature type="domain" description="UvrD-like helicase C-terminal" evidence="14">
    <location>
        <begin position="280"/>
        <end position="590"/>
    </location>
</feature>
<dbReference type="GO" id="GO:0003677">
    <property type="term" value="F:DNA binding"/>
    <property type="evidence" value="ECO:0007669"/>
    <property type="project" value="UniProtKB-KW"/>
</dbReference>
<proteinExistence type="inferred from homology"/>
<evidence type="ECO:0000256" key="6">
    <source>
        <dbReference type="ARBA" id="ARBA00023125"/>
    </source>
</evidence>
<dbReference type="PROSITE" id="PS51198">
    <property type="entry name" value="UVRD_HELICASE_ATP_BIND"/>
    <property type="match status" value="1"/>
</dbReference>
<dbReference type="OrthoDB" id="1470711at2759"/>
<evidence type="ECO:0000259" key="14">
    <source>
        <dbReference type="PROSITE" id="PS51217"/>
    </source>
</evidence>
<dbReference type="Gene3D" id="1.10.10.160">
    <property type="match status" value="1"/>
</dbReference>
<evidence type="ECO:0000256" key="9">
    <source>
        <dbReference type="ARBA" id="ARBA00034808"/>
    </source>
</evidence>
<feature type="domain" description="UvrD-like helicase ATP-binding" evidence="13">
    <location>
        <begin position="6"/>
        <end position="279"/>
    </location>
</feature>
<dbReference type="GO" id="GO:0016787">
    <property type="term" value="F:hydrolase activity"/>
    <property type="evidence" value="ECO:0007669"/>
    <property type="project" value="UniProtKB-UniRule"/>
</dbReference>
<dbReference type="PANTHER" id="PTHR11070:SF2">
    <property type="entry name" value="ATP-DEPENDENT DNA HELICASE SRS2"/>
    <property type="match status" value="1"/>
</dbReference>
<gene>
    <name evidence="15" type="ORF">BDW02DRAFT_589142</name>
</gene>
<evidence type="ECO:0000313" key="15">
    <source>
        <dbReference type="EMBL" id="KAF1834207.1"/>
    </source>
</evidence>
<dbReference type="AlphaFoldDB" id="A0A6A5KFA8"/>